<dbReference type="AlphaFoldDB" id="S0FFY3"/>
<sequence length="285" mass="32571">MNIKEGSDMIDSYERYLILSDMDGTLIGSNFKISQKNFNAIRYFIEHGGIFGVATGRTKYSIRPYMGDLKPNGPCILYNGALVYDFEKDRDIKSEFLEKHMLDEYVDHCLKNFENMTVEIFTPEMMYIVSPEGNVDPSVEREKKVFRYSALAEVSEMDWYKAILFDTGKNLFEAQAALKAFELEERLENVFSQDFYLELLKKNVSKGMALEGLKKLPRFSQKTVIAVGDYDNDIGMIKSADVGIAVRNARDCVKQAADIITVSNDEDVMQDIIFNILPALQIKRC</sequence>
<keyword evidence="1" id="KW-0378">Hydrolase</keyword>
<dbReference type="SFLD" id="SFLDG01140">
    <property type="entry name" value="C2.B:_Phosphomannomutase_and_P"/>
    <property type="match status" value="1"/>
</dbReference>
<organism evidence="1 2">
    <name type="scientific">Ruminiclostridium cellobioparum subsp. termitidis CT1112</name>
    <dbReference type="NCBI Taxonomy" id="1195236"/>
    <lineage>
        <taxon>Bacteria</taxon>
        <taxon>Bacillati</taxon>
        <taxon>Bacillota</taxon>
        <taxon>Clostridia</taxon>
        <taxon>Eubacteriales</taxon>
        <taxon>Oscillospiraceae</taxon>
        <taxon>Ruminiclostridium</taxon>
    </lineage>
</organism>
<dbReference type="PRINTS" id="PR00119">
    <property type="entry name" value="CATATPASE"/>
</dbReference>
<dbReference type="GO" id="GO:0016791">
    <property type="term" value="F:phosphatase activity"/>
    <property type="evidence" value="ECO:0007669"/>
    <property type="project" value="UniProtKB-ARBA"/>
</dbReference>
<dbReference type="Proteomes" id="UP000014155">
    <property type="component" value="Unassembled WGS sequence"/>
</dbReference>
<gene>
    <name evidence="1" type="ORF">CTER_4728</name>
</gene>
<dbReference type="PANTHER" id="PTHR10000:SF8">
    <property type="entry name" value="HAD SUPERFAMILY HYDROLASE-LIKE, TYPE 3"/>
    <property type="match status" value="1"/>
</dbReference>
<reference evidence="1 2" key="1">
    <citation type="journal article" date="2013" name="Genome Announc.">
        <title>Draft Genome Sequence of the Cellulolytic, Mesophilic, Anaerobic Bacterium Clostridium termitidis Strain CT1112 (DSM 5398).</title>
        <authorList>
            <person name="Lal S."/>
            <person name="Ramachandran U."/>
            <person name="Zhang X."/>
            <person name="Munir R."/>
            <person name="Sparling R."/>
            <person name="Levin D.B."/>
        </authorList>
    </citation>
    <scope>NUCLEOTIDE SEQUENCE [LARGE SCALE GENOMIC DNA]</scope>
    <source>
        <strain evidence="1 2">CT1112</strain>
    </source>
</reference>
<dbReference type="eggNOG" id="COG0561">
    <property type="taxonomic scope" value="Bacteria"/>
</dbReference>
<dbReference type="NCBIfam" id="TIGR01484">
    <property type="entry name" value="HAD-SF-IIB"/>
    <property type="match status" value="1"/>
</dbReference>
<keyword evidence="2" id="KW-1185">Reference proteome</keyword>
<dbReference type="InterPro" id="IPR023214">
    <property type="entry name" value="HAD_sf"/>
</dbReference>
<protein>
    <submittedName>
        <fullName evidence="1">HAD-superfamily hydrolase, subfamily IIB</fullName>
    </submittedName>
</protein>
<dbReference type="Gene3D" id="3.40.50.1000">
    <property type="entry name" value="HAD superfamily/HAD-like"/>
    <property type="match status" value="1"/>
</dbReference>
<proteinExistence type="predicted"/>
<evidence type="ECO:0000313" key="2">
    <source>
        <dbReference type="Proteomes" id="UP000014155"/>
    </source>
</evidence>
<dbReference type="SUPFAM" id="SSF56784">
    <property type="entry name" value="HAD-like"/>
    <property type="match status" value="1"/>
</dbReference>
<dbReference type="EMBL" id="AORV01000065">
    <property type="protein sequence ID" value="EMS69667.1"/>
    <property type="molecule type" value="Genomic_DNA"/>
</dbReference>
<dbReference type="STRING" id="1195236.CTER_4728"/>
<dbReference type="PATRIC" id="fig|1195236.3.peg.4913"/>
<dbReference type="GO" id="GO:0005829">
    <property type="term" value="C:cytosol"/>
    <property type="evidence" value="ECO:0007669"/>
    <property type="project" value="TreeGrafter"/>
</dbReference>
<comment type="caution">
    <text evidence="1">The sequence shown here is derived from an EMBL/GenBank/DDBJ whole genome shotgun (WGS) entry which is preliminary data.</text>
</comment>
<dbReference type="NCBIfam" id="TIGR00099">
    <property type="entry name" value="Cof-subfamily"/>
    <property type="match status" value="1"/>
</dbReference>
<dbReference type="InterPro" id="IPR036412">
    <property type="entry name" value="HAD-like_sf"/>
</dbReference>
<dbReference type="SFLD" id="SFLDS00003">
    <property type="entry name" value="Haloacid_Dehalogenase"/>
    <property type="match status" value="1"/>
</dbReference>
<dbReference type="GO" id="GO:0000287">
    <property type="term" value="F:magnesium ion binding"/>
    <property type="evidence" value="ECO:0007669"/>
    <property type="project" value="TreeGrafter"/>
</dbReference>
<accession>S0FFY3</accession>
<dbReference type="RefSeq" id="WP_004629942.1">
    <property type="nucleotide sequence ID" value="NZ_AORV01000065.1"/>
</dbReference>
<name>S0FFY3_RUMCE</name>
<dbReference type="InterPro" id="IPR000150">
    <property type="entry name" value="Cof"/>
</dbReference>
<dbReference type="InterPro" id="IPR006379">
    <property type="entry name" value="HAD-SF_hydro_IIB"/>
</dbReference>
<evidence type="ECO:0000313" key="1">
    <source>
        <dbReference type="EMBL" id="EMS69667.1"/>
    </source>
</evidence>
<dbReference type="PANTHER" id="PTHR10000">
    <property type="entry name" value="PHOSPHOSERINE PHOSPHATASE"/>
    <property type="match status" value="1"/>
</dbReference>
<dbReference type="Pfam" id="PF08282">
    <property type="entry name" value="Hydrolase_3"/>
    <property type="match status" value="1"/>
</dbReference>
<dbReference type="Gene3D" id="3.30.1240.10">
    <property type="match status" value="1"/>
</dbReference>